<dbReference type="InterPro" id="IPR001283">
    <property type="entry name" value="CRISP-related"/>
</dbReference>
<keyword evidence="2" id="KW-0732">Signal</keyword>
<dbReference type="AlphaFoldDB" id="A0AAV9X1W6"/>
<dbReference type="SMART" id="SM00198">
    <property type="entry name" value="SCP"/>
    <property type="match status" value="1"/>
</dbReference>
<evidence type="ECO:0000256" key="2">
    <source>
        <dbReference type="SAM" id="SignalP"/>
    </source>
</evidence>
<feature type="region of interest" description="Disordered" evidence="1">
    <location>
        <begin position="191"/>
        <end position="299"/>
    </location>
</feature>
<dbReference type="EMBL" id="JAVHJO010000012">
    <property type="protein sequence ID" value="KAK6531977.1"/>
    <property type="molecule type" value="Genomic_DNA"/>
</dbReference>
<proteinExistence type="predicted"/>
<dbReference type="Gene3D" id="3.40.33.10">
    <property type="entry name" value="CAP"/>
    <property type="match status" value="1"/>
</dbReference>
<feature type="chain" id="PRO_5043743277" description="SCP domain-containing protein" evidence="2">
    <location>
        <begin position="22"/>
        <end position="299"/>
    </location>
</feature>
<evidence type="ECO:0000313" key="5">
    <source>
        <dbReference type="Proteomes" id="UP001365542"/>
    </source>
</evidence>
<protein>
    <recommendedName>
        <fullName evidence="3">SCP domain-containing protein</fullName>
    </recommendedName>
</protein>
<feature type="region of interest" description="Disordered" evidence="1">
    <location>
        <begin position="27"/>
        <end position="54"/>
    </location>
</feature>
<feature type="compositionally biased region" description="Low complexity" evidence="1">
    <location>
        <begin position="287"/>
        <end position="299"/>
    </location>
</feature>
<comment type="caution">
    <text evidence="4">The sequence shown here is derived from an EMBL/GenBank/DDBJ whole genome shotgun (WGS) entry which is preliminary data.</text>
</comment>
<evidence type="ECO:0000313" key="4">
    <source>
        <dbReference type="EMBL" id="KAK6531977.1"/>
    </source>
</evidence>
<organism evidence="4 5">
    <name type="scientific">Orbilia ellipsospora</name>
    <dbReference type="NCBI Taxonomy" id="2528407"/>
    <lineage>
        <taxon>Eukaryota</taxon>
        <taxon>Fungi</taxon>
        <taxon>Dikarya</taxon>
        <taxon>Ascomycota</taxon>
        <taxon>Pezizomycotina</taxon>
        <taxon>Orbiliomycetes</taxon>
        <taxon>Orbiliales</taxon>
        <taxon>Orbiliaceae</taxon>
        <taxon>Orbilia</taxon>
    </lineage>
</organism>
<feature type="signal peptide" evidence="2">
    <location>
        <begin position="1"/>
        <end position="21"/>
    </location>
</feature>
<feature type="compositionally biased region" description="Low complexity" evidence="1">
    <location>
        <begin position="201"/>
        <end position="219"/>
    </location>
</feature>
<dbReference type="PRINTS" id="PR00837">
    <property type="entry name" value="V5TPXLIKE"/>
</dbReference>
<gene>
    <name evidence="4" type="ORF">TWF694_003140</name>
</gene>
<dbReference type="Pfam" id="PF00188">
    <property type="entry name" value="CAP"/>
    <property type="match status" value="1"/>
</dbReference>
<name>A0AAV9X1W6_9PEZI</name>
<dbReference type="InterPro" id="IPR014044">
    <property type="entry name" value="CAP_dom"/>
</dbReference>
<dbReference type="Proteomes" id="UP001365542">
    <property type="component" value="Unassembled WGS sequence"/>
</dbReference>
<evidence type="ECO:0000256" key="1">
    <source>
        <dbReference type="SAM" id="MobiDB-lite"/>
    </source>
</evidence>
<feature type="compositionally biased region" description="Polar residues" evidence="1">
    <location>
        <begin position="29"/>
        <end position="54"/>
    </location>
</feature>
<dbReference type="InterPro" id="IPR035940">
    <property type="entry name" value="CAP_sf"/>
</dbReference>
<feature type="compositionally biased region" description="Polar residues" evidence="1">
    <location>
        <begin position="220"/>
        <end position="286"/>
    </location>
</feature>
<evidence type="ECO:0000259" key="3">
    <source>
        <dbReference type="SMART" id="SM00198"/>
    </source>
</evidence>
<sequence>MWSSLAYSAILVSLLGTTGLAVPLDARSQPATGGAPTTGNQPGNKQSYQAPTNAGSFVPVEQYKDQMLKMHNDVRALHGVPPLTWSQDLVNYGQSHSQHCVYGHSRTLQQDRIGENILQGGGDPVQMGRQLWYENELRQYNFNNQGFSMATGHLTAMIWKSTQEVGCSMQKCGYQNIVKCNFRPQGNMQGAFPANVFPPKGGSTSNNNYQSNQGGNQPSRQQNGNNYSGSTQPSRPYTPNGSNDYSPNRPGSTAGSPSQNRQQKYGNQGQRQPAQYSQDNGSRQSSNPYQNYNTYQTYN</sequence>
<feature type="domain" description="SCP" evidence="3">
    <location>
        <begin position="62"/>
        <end position="190"/>
    </location>
</feature>
<keyword evidence="5" id="KW-1185">Reference proteome</keyword>
<reference evidence="4 5" key="1">
    <citation type="submission" date="2019-10" db="EMBL/GenBank/DDBJ databases">
        <authorList>
            <person name="Palmer J.M."/>
        </authorList>
    </citation>
    <scope>NUCLEOTIDE SEQUENCE [LARGE SCALE GENOMIC DNA]</scope>
    <source>
        <strain evidence="4 5">TWF694</strain>
    </source>
</reference>
<dbReference type="PANTHER" id="PTHR10334">
    <property type="entry name" value="CYSTEINE-RICH SECRETORY PROTEIN-RELATED"/>
    <property type="match status" value="1"/>
</dbReference>
<dbReference type="SUPFAM" id="SSF55797">
    <property type="entry name" value="PR-1-like"/>
    <property type="match status" value="1"/>
</dbReference>
<accession>A0AAV9X1W6</accession>